<evidence type="ECO:0000313" key="3">
    <source>
        <dbReference type="Proteomes" id="UP000663929"/>
    </source>
</evidence>
<dbReference type="EMBL" id="CP071793">
    <property type="protein sequence ID" value="QTD51420.1"/>
    <property type="molecule type" value="Genomic_DNA"/>
</dbReference>
<protein>
    <recommendedName>
        <fullName evidence="4">Carboxypeptidase regulatory-like domain-containing protein</fullName>
    </recommendedName>
</protein>
<proteinExistence type="predicted"/>
<dbReference type="SUPFAM" id="SSF49452">
    <property type="entry name" value="Starch-binding domain-like"/>
    <property type="match status" value="1"/>
</dbReference>
<dbReference type="AlphaFoldDB" id="A0A8A4TPE7"/>
<evidence type="ECO:0000313" key="2">
    <source>
        <dbReference type="EMBL" id="QTD51420.1"/>
    </source>
</evidence>
<accession>A0A8A4TPE7</accession>
<dbReference type="InterPro" id="IPR013784">
    <property type="entry name" value="Carb-bd-like_fold"/>
</dbReference>
<dbReference type="SUPFAM" id="SSF49464">
    <property type="entry name" value="Carboxypeptidase regulatory domain-like"/>
    <property type="match status" value="1"/>
</dbReference>
<feature type="compositionally biased region" description="Low complexity" evidence="1">
    <location>
        <begin position="32"/>
        <end position="41"/>
    </location>
</feature>
<feature type="region of interest" description="Disordered" evidence="1">
    <location>
        <begin position="27"/>
        <end position="77"/>
    </location>
</feature>
<reference evidence="2" key="1">
    <citation type="submission" date="2021-03" db="EMBL/GenBank/DDBJ databases">
        <title>Acanthopleuribacteraceae sp. M133.</title>
        <authorList>
            <person name="Wang G."/>
        </authorList>
    </citation>
    <scope>NUCLEOTIDE SEQUENCE</scope>
    <source>
        <strain evidence="2">M133</strain>
    </source>
</reference>
<dbReference type="KEGG" id="scor:J3U87_03030"/>
<keyword evidence="3" id="KW-1185">Reference proteome</keyword>
<gene>
    <name evidence="2" type="ORF">J3U87_03030</name>
</gene>
<name>A0A8A4TPE7_SULCO</name>
<dbReference type="GO" id="GO:0030246">
    <property type="term" value="F:carbohydrate binding"/>
    <property type="evidence" value="ECO:0007669"/>
    <property type="project" value="InterPro"/>
</dbReference>
<evidence type="ECO:0008006" key="4">
    <source>
        <dbReference type="Google" id="ProtNLM"/>
    </source>
</evidence>
<organism evidence="2 3">
    <name type="scientific">Sulfidibacter corallicola</name>
    <dbReference type="NCBI Taxonomy" id="2818388"/>
    <lineage>
        <taxon>Bacteria</taxon>
        <taxon>Pseudomonadati</taxon>
        <taxon>Acidobacteriota</taxon>
        <taxon>Holophagae</taxon>
        <taxon>Acanthopleuribacterales</taxon>
        <taxon>Acanthopleuribacteraceae</taxon>
        <taxon>Sulfidibacter</taxon>
    </lineage>
</organism>
<feature type="compositionally biased region" description="Pro residues" evidence="1">
    <location>
        <begin position="42"/>
        <end position="52"/>
    </location>
</feature>
<dbReference type="Proteomes" id="UP000663929">
    <property type="component" value="Chromosome"/>
</dbReference>
<evidence type="ECO:0000256" key="1">
    <source>
        <dbReference type="SAM" id="MobiDB-lite"/>
    </source>
</evidence>
<dbReference type="RefSeq" id="WP_237381547.1">
    <property type="nucleotide sequence ID" value="NZ_CP071793.1"/>
</dbReference>
<sequence length="674" mass="76594">MKAKHFAFLILLNLAAWLVVFYRQPPEPGPSPATATSTPSEPTLPNPHPETPPTKTGTTSPLGTAEGAEEPTTNENGLVEVTGMVLDEQGEPVSGAAITLSILYPEKETIEEETHRDGSVTIQTKPFLNALVYCELDGYMIALEQLMPPEREFRFILREKPGWERAPGSRRIAGKVLNTEGVPLQDVKVFCSQCVGRNYTKTNQRGHYSFSQVLPGAVLSFAKSEFIPEELDPFTQTDTDVVLRRSPIIRGRAIDRQTGRPYLRIDVHFNQGDNRIWTEHFQDLSPDGVFEFRELIPNKPGTLVFKLKDREVNTFSITPTSEMTESIQDFYLDFTRGRIHVLVLDEAGQPIRDLNCTVRLRNQFRSGTSTSDQGLAIFENVVANQSYQIEIEGQGYVPETLTNVVPEPLASELPPIVIRTKKGHKIEGFIDKELYPGYARLWITDSRGHETKLMYEQDRFEHDGLPLGETTFRLIGNDYEDTQYLDITGEGNQWVSFGEPPLFSIEGQVYLGERLGAHTSIVLYDEKGRSQVMKTDANGRFRFASMREGTYYLCLEHHQMRHYLSSGRLMPNTHQITLFDQSITDMPFYFNNWHRVTGCAKEASLLRITGTMSTGHPYVEYVQWSNKRFVFHELPPGTYDIQYATLENPENFSVLYSDITLDDRILNHDLCNNR</sequence>
<dbReference type="InterPro" id="IPR008969">
    <property type="entry name" value="CarboxyPept-like_regulatory"/>
</dbReference>